<gene>
    <name evidence="1" type="ORF">RRG08_012084</name>
</gene>
<evidence type="ECO:0000313" key="1">
    <source>
        <dbReference type="EMBL" id="KAK3778585.1"/>
    </source>
</evidence>
<name>A0AAE0ZZZ8_9GAST</name>
<dbReference type="Proteomes" id="UP001283361">
    <property type="component" value="Unassembled WGS sequence"/>
</dbReference>
<sequence length="49" mass="4951">QGTMSSLTAAGVISTGTLGSGANFSNISASVVDLELMLSSGEIIKDQQY</sequence>
<dbReference type="Gene3D" id="3.30.465.10">
    <property type="match status" value="1"/>
</dbReference>
<organism evidence="1 2">
    <name type="scientific">Elysia crispata</name>
    <name type="common">lettuce slug</name>
    <dbReference type="NCBI Taxonomy" id="231223"/>
    <lineage>
        <taxon>Eukaryota</taxon>
        <taxon>Metazoa</taxon>
        <taxon>Spiralia</taxon>
        <taxon>Lophotrochozoa</taxon>
        <taxon>Mollusca</taxon>
        <taxon>Gastropoda</taxon>
        <taxon>Heterobranchia</taxon>
        <taxon>Euthyneura</taxon>
        <taxon>Panpulmonata</taxon>
        <taxon>Sacoglossa</taxon>
        <taxon>Placobranchoidea</taxon>
        <taxon>Plakobranchidae</taxon>
        <taxon>Elysia</taxon>
    </lineage>
</organism>
<protein>
    <submittedName>
        <fullName evidence="1">Uncharacterized protein</fullName>
    </submittedName>
</protein>
<feature type="non-terminal residue" evidence="1">
    <location>
        <position position="1"/>
    </location>
</feature>
<dbReference type="AlphaFoldDB" id="A0AAE0ZZZ8"/>
<dbReference type="EMBL" id="JAWDGP010002911">
    <property type="protein sequence ID" value="KAK3778585.1"/>
    <property type="molecule type" value="Genomic_DNA"/>
</dbReference>
<comment type="caution">
    <text evidence="1">The sequence shown here is derived from an EMBL/GenBank/DDBJ whole genome shotgun (WGS) entry which is preliminary data.</text>
</comment>
<proteinExistence type="predicted"/>
<keyword evidence="2" id="KW-1185">Reference proteome</keyword>
<dbReference type="InterPro" id="IPR016169">
    <property type="entry name" value="FAD-bd_PCMH_sub2"/>
</dbReference>
<accession>A0AAE0ZZZ8</accession>
<evidence type="ECO:0000313" key="2">
    <source>
        <dbReference type="Proteomes" id="UP001283361"/>
    </source>
</evidence>
<reference evidence="1" key="1">
    <citation type="journal article" date="2023" name="G3 (Bethesda)">
        <title>A reference genome for the long-term kleptoplast-retaining sea slug Elysia crispata morphotype clarki.</title>
        <authorList>
            <person name="Eastman K.E."/>
            <person name="Pendleton A.L."/>
            <person name="Shaikh M.A."/>
            <person name="Suttiyut T."/>
            <person name="Ogas R."/>
            <person name="Tomko P."/>
            <person name="Gavelis G."/>
            <person name="Widhalm J.R."/>
            <person name="Wisecaver J.H."/>
        </authorList>
    </citation>
    <scope>NUCLEOTIDE SEQUENCE</scope>
    <source>
        <strain evidence="1">ECLA1</strain>
    </source>
</reference>